<evidence type="ECO:0000313" key="2">
    <source>
        <dbReference type="Proteomes" id="UP000030437"/>
    </source>
</evidence>
<proteinExistence type="predicted"/>
<dbReference type="Proteomes" id="UP000030437">
    <property type="component" value="Unassembled WGS sequence"/>
</dbReference>
<dbReference type="AlphaFoldDB" id="A0A0A3IA61"/>
<reference evidence="1 2" key="1">
    <citation type="submission" date="2014-02" db="EMBL/GenBank/DDBJ databases">
        <title>Draft genome sequence of Lysinibacillus odysseyi NBRC 100172.</title>
        <authorList>
            <person name="Zhang F."/>
            <person name="Wang G."/>
            <person name="Zhang L."/>
        </authorList>
    </citation>
    <scope>NUCLEOTIDE SEQUENCE [LARGE SCALE GENOMIC DNA]</scope>
    <source>
        <strain evidence="1 2">NBRC 100172</strain>
    </source>
</reference>
<accession>A0A0A3IA61</accession>
<dbReference type="OrthoDB" id="2972368at2"/>
<dbReference type="eggNOG" id="ENOG50348IM">
    <property type="taxonomic scope" value="Bacteria"/>
</dbReference>
<dbReference type="RefSeq" id="WP_036158206.1">
    <property type="nucleotide sequence ID" value="NZ_AVCX01000001.1"/>
</dbReference>
<comment type="caution">
    <text evidence="1">The sequence shown here is derived from an EMBL/GenBank/DDBJ whole genome shotgun (WGS) entry which is preliminary data.</text>
</comment>
<sequence length="122" mass="14113">MMHTYWLGGGLFPLDWEFCFLTVSEYKEKLIEKRESNPDYFDLKTGGVDKLFALIDKRVTFALNNFNEELKKYSNELRCPAMIIPIPRGDASNGADFIIILKREEDGDTAVYSPYPISYLEN</sequence>
<evidence type="ECO:0000313" key="1">
    <source>
        <dbReference type="EMBL" id="KGR81629.1"/>
    </source>
</evidence>
<keyword evidence="2" id="KW-1185">Reference proteome</keyword>
<organism evidence="1 2">
    <name type="scientific">Lysinibacillus odysseyi 34hs-1 = NBRC 100172</name>
    <dbReference type="NCBI Taxonomy" id="1220589"/>
    <lineage>
        <taxon>Bacteria</taxon>
        <taxon>Bacillati</taxon>
        <taxon>Bacillota</taxon>
        <taxon>Bacilli</taxon>
        <taxon>Bacillales</taxon>
        <taxon>Bacillaceae</taxon>
        <taxon>Lysinibacillus</taxon>
    </lineage>
</organism>
<gene>
    <name evidence="1" type="ORF">CD32_19955</name>
</gene>
<name>A0A0A3IA61_9BACI</name>
<protein>
    <submittedName>
        <fullName evidence="1">Uncharacterized protein</fullName>
    </submittedName>
</protein>
<dbReference type="EMBL" id="JPVP01000060">
    <property type="protein sequence ID" value="KGR81629.1"/>
    <property type="molecule type" value="Genomic_DNA"/>
</dbReference>